<evidence type="ECO:0000313" key="13">
    <source>
        <dbReference type="Proteomes" id="UP000746471"/>
    </source>
</evidence>
<gene>
    <name evidence="12" type="ORF">KHM83_10575</name>
</gene>
<keyword evidence="4 9" id="KW-0067">ATP-binding</keyword>
<dbReference type="PROSITE" id="PS51217">
    <property type="entry name" value="UVRD_HELICASE_CTER"/>
    <property type="match status" value="1"/>
</dbReference>
<evidence type="ECO:0000256" key="5">
    <source>
        <dbReference type="ARBA" id="ARBA00023235"/>
    </source>
</evidence>
<accession>A0ABS5PPM8</accession>
<feature type="binding site" evidence="9">
    <location>
        <begin position="35"/>
        <end position="42"/>
    </location>
    <ligand>
        <name>ATP</name>
        <dbReference type="ChEBI" id="CHEBI:30616"/>
    </ligand>
</feature>
<dbReference type="CDD" id="cd17932">
    <property type="entry name" value="DEXQc_UvrD"/>
    <property type="match status" value="1"/>
</dbReference>
<comment type="catalytic activity">
    <reaction evidence="8">
        <text>ATP + H2O = ADP + phosphate + H(+)</text>
        <dbReference type="Rhea" id="RHEA:13065"/>
        <dbReference type="ChEBI" id="CHEBI:15377"/>
        <dbReference type="ChEBI" id="CHEBI:15378"/>
        <dbReference type="ChEBI" id="CHEBI:30616"/>
        <dbReference type="ChEBI" id="CHEBI:43474"/>
        <dbReference type="ChEBI" id="CHEBI:456216"/>
        <dbReference type="EC" id="5.6.2.4"/>
    </reaction>
</comment>
<evidence type="ECO:0000259" key="11">
    <source>
        <dbReference type="PROSITE" id="PS51217"/>
    </source>
</evidence>
<name>A0ABS5PPM8_9FIRM</name>
<dbReference type="GO" id="GO:0004386">
    <property type="term" value="F:helicase activity"/>
    <property type="evidence" value="ECO:0007669"/>
    <property type="project" value="UniProtKB-KW"/>
</dbReference>
<evidence type="ECO:0000256" key="4">
    <source>
        <dbReference type="ARBA" id="ARBA00022840"/>
    </source>
</evidence>
<dbReference type="SUPFAM" id="SSF52540">
    <property type="entry name" value="P-loop containing nucleoside triphosphate hydrolases"/>
    <property type="match status" value="1"/>
</dbReference>
<dbReference type="Pfam" id="PF13361">
    <property type="entry name" value="UvrD_C"/>
    <property type="match status" value="2"/>
</dbReference>
<evidence type="ECO:0000256" key="3">
    <source>
        <dbReference type="ARBA" id="ARBA00022806"/>
    </source>
</evidence>
<evidence type="ECO:0000256" key="6">
    <source>
        <dbReference type="ARBA" id="ARBA00034617"/>
    </source>
</evidence>
<dbReference type="EMBL" id="JAHBCL010000016">
    <property type="protein sequence ID" value="MBS7527125.1"/>
    <property type="molecule type" value="Genomic_DNA"/>
</dbReference>
<feature type="domain" description="UvrD-like helicase ATP-binding" evidence="10">
    <location>
        <begin position="14"/>
        <end position="236"/>
    </location>
</feature>
<dbReference type="Proteomes" id="UP000746471">
    <property type="component" value="Unassembled WGS sequence"/>
</dbReference>
<keyword evidence="2 9" id="KW-0378">Hydrolase</keyword>
<keyword evidence="5" id="KW-0413">Isomerase</keyword>
<evidence type="ECO:0000256" key="9">
    <source>
        <dbReference type="PROSITE-ProRule" id="PRU00560"/>
    </source>
</evidence>
<dbReference type="InterPro" id="IPR027417">
    <property type="entry name" value="P-loop_NTPase"/>
</dbReference>
<dbReference type="PANTHER" id="PTHR11070">
    <property type="entry name" value="UVRD / RECB / PCRA DNA HELICASE FAMILY MEMBER"/>
    <property type="match status" value="1"/>
</dbReference>
<keyword evidence="13" id="KW-1185">Reference proteome</keyword>
<keyword evidence="1 9" id="KW-0547">Nucleotide-binding</keyword>
<keyword evidence="3 9" id="KW-0347">Helicase</keyword>
<proteinExistence type="predicted"/>
<organism evidence="12 13">
    <name type="scientific">Fusibacter paucivorans</name>
    <dbReference type="NCBI Taxonomy" id="76009"/>
    <lineage>
        <taxon>Bacteria</taxon>
        <taxon>Bacillati</taxon>
        <taxon>Bacillota</taxon>
        <taxon>Clostridia</taxon>
        <taxon>Eubacteriales</taxon>
        <taxon>Eubacteriales Family XII. Incertae Sedis</taxon>
        <taxon>Fusibacter</taxon>
    </lineage>
</organism>
<dbReference type="PROSITE" id="PS51198">
    <property type="entry name" value="UVRD_HELICASE_ATP_BIND"/>
    <property type="match status" value="1"/>
</dbReference>
<evidence type="ECO:0000256" key="2">
    <source>
        <dbReference type="ARBA" id="ARBA00022801"/>
    </source>
</evidence>
<dbReference type="InterPro" id="IPR014016">
    <property type="entry name" value="UvrD-like_ATP-bd"/>
</dbReference>
<evidence type="ECO:0000256" key="7">
    <source>
        <dbReference type="ARBA" id="ARBA00034808"/>
    </source>
</evidence>
<sequence>MQWKNCNEWMPTDGFILEDAAMLVATSNTNKLVMAGPGSGKTELLAQRASFLLETNSCINPQKILAISFKKDAALNLKDRVEKRCGKELVSRFDSMTFDAFAKSLLDRFMNGLPTNIRPNKNYDIGQNSENNGGSILSFLAISKLATEIIRTNPMIKKSLQLTYSHIFLDEFQDTTSVQYELIKACFLDSKAVFTAVGDSKQRIMLWAGARKTVFDDYLSDFKATKDILLMNHRSAPRLVEIQKAMYANLNEKETDIHPSPKWDNQMGEAYLRFFDDEYAETDVLCNEIADLIKNGIKPSDICILVKQTVDAYSENIIKRLEISGIRARNETVYQDLLKEEIVKILALIFILTVPKSNPHAWRYINNFFCEIESLDENSKAEEFVRIENELSEMILTFSKNIDDITDVEIFNQNIDIILDKLSYDRLAAMFPEFKNKAYYLKIISDFKRLLWMEYLVSNDWKVAVDNFMGENSIPIMTIHKSKGLEYHSVFFIGLEDSAFWNFKNQPDEDKCTFFVALSRAKERVDFTFCSSRKTRFTDKQSNKKINELYEMLAKTGLVEEICH</sequence>
<evidence type="ECO:0000313" key="12">
    <source>
        <dbReference type="EMBL" id="MBS7527125.1"/>
    </source>
</evidence>
<dbReference type="RefSeq" id="WP_213236981.1">
    <property type="nucleotide sequence ID" value="NZ_JAHBCL010000016.1"/>
</dbReference>
<protein>
    <recommendedName>
        <fullName evidence="7">DNA 3'-5' helicase</fullName>
        <ecNumber evidence="7">5.6.2.4</ecNumber>
    </recommendedName>
</protein>
<comment type="caution">
    <text evidence="12">The sequence shown here is derived from an EMBL/GenBank/DDBJ whole genome shotgun (WGS) entry which is preliminary data.</text>
</comment>
<dbReference type="EC" id="5.6.2.4" evidence="7"/>
<evidence type="ECO:0000256" key="8">
    <source>
        <dbReference type="ARBA" id="ARBA00048988"/>
    </source>
</evidence>
<dbReference type="InterPro" id="IPR000212">
    <property type="entry name" value="DNA_helicase_UvrD/REP"/>
</dbReference>
<dbReference type="Gene3D" id="3.40.50.300">
    <property type="entry name" value="P-loop containing nucleotide triphosphate hydrolases"/>
    <property type="match status" value="3"/>
</dbReference>
<evidence type="ECO:0000259" key="10">
    <source>
        <dbReference type="PROSITE" id="PS51198"/>
    </source>
</evidence>
<evidence type="ECO:0000256" key="1">
    <source>
        <dbReference type="ARBA" id="ARBA00022741"/>
    </source>
</evidence>
<dbReference type="InterPro" id="IPR014017">
    <property type="entry name" value="DNA_helicase_UvrD-like_C"/>
</dbReference>
<reference evidence="12 13" key="1">
    <citation type="submission" date="2021-05" db="EMBL/GenBank/DDBJ databases">
        <title>Fusibacter ferrireducens sp. nov., an anaerobic, sulfur- and Fe-reducing bacterium isolated from the mangrove sediment.</title>
        <authorList>
            <person name="Qiu D."/>
        </authorList>
    </citation>
    <scope>NUCLEOTIDE SEQUENCE [LARGE SCALE GENOMIC DNA]</scope>
    <source>
        <strain evidence="12 13">DSM 12116</strain>
    </source>
</reference>
<dbReference type="Pfam" id="PF00580">
    <property type="entry name" value="UvrD-helicase"/>
    <property type="match status" value="2"/>
</dbReference>
<dbReference type="PANTHER" id="PTHR11070:SF2">
    <property type="entry name" value="ATP-DEPENDENT DNA HELICASE SRS2"/>
    <property type="match status" value="1"/>
</dbReference>
<feature type="domain" description="UvrD-like helicase C-terminal" evidence="11">
    <location>
        <begin position="237"/>
        <end position="484"/>
    </location>
</feature>
<comment type="catalytic activity">
    <reaction evidence="6">
        <text>Couples ATP hydrolysis with the unwinding of duplex DNA by translocating in the 3'-5' direction.</text>
        <dbReference type="EC" id="5.6.2.4"/>
    </reaction>
</comment>